<evidence type="ECO:0000313" key="3">
    <source>
        <dbReference type="Proteomes" id="UP000784128"/>
    </source>
</evidence>
<dbReference type="Proteomes" id="UP000784128">
    <property type="component" value="Unassembled WGS sequence"/>
</dbReference>
<keyword evidence="1" id="KW-0732">Signal</keyword>
<dbReference type="RefSeq" id="WP_214297344.1">
    <property type="nucleotide sequence ID" value="NZ_JAHDYS010000005.1"/>
</dbReference>
<feature type="chain" id="PRO_5045953908" evidence="1">
    <location>
        <begin position="24"/>
        <end position="150"/>
    </location>
</feature>
<reference evidence="2 3" key="1">
    <citation type="submission" date="2021-05" db="EMBL/GenBank/DDBJ databases">
        <title>The draft genome of Geobacter chapellei DSM 13688.</title>
        <authorList>
            <person name="Xu Z."/>
            <person name="Masuda Y."/>
            <person name="Itoh H."/>
            <person name="Senoo K."/>
        </authorList>
    </citation>
    <scope>NUCLEOTIDE SEQUENCE [LARGE SCALE GENOMIC DNA]</scope>
    <source>
        <strain evidence="2 3">DSM 13688</strain>
    </source>
</reference>
<feature type="signal peptide" evidence="1">
    <location>
        <begin position="1"/>
        <end position="23"/>
    </location>
</feature>
<keyword evidence="3" id="KW-1185">Reference proteome</keyword>
<organism evidence="2 3">
    <name type="scientific">Pelotalea chapellei</name>
    <dbReference type="NCBI Taxonomy" id="44671"/>
    <lineage>
        <taxon>Bacteria</taxon>
        <taxon>Pseudomonadati</taxon>
        <taxon>Thermodesulfobacteriota</taxon>
        <taxon>Desulfuromonadia</taxon>
        <taxon>Geobacterales</taxon>
        <taxon>Geobacteraceae</taxon>
        <taxon>Pelotalea</taxon>
    </lineage>
</organism>
<evidence type="ECO:0000256" key="1">
    <source>
        <dbReference type="SAM" id="SignalP"/>
    </source>
</evidence>
<name>A0ABS5U799_9BACT</name>
<accession>A0ABS5U799</accession>
<evidence type="ECO:0000313" key="2">
    <source>
        <dbReference type="EMBL" id="MBT1071536.1"/>
    </source>
</evidence>
<comment type="caution">
    <text evidence="2">The sequence shown here is derived from an EMBL/GenBank/DDBJ whole genome shotgun (WGS) entry which is preliminary data.</text>
</comment>
<protein>
    <submittedName>
        <fullName evidence="2">Uncharacterized protein</fullName>
    </submittedName>
</protein>
<dbReference type="EMBL" id="JAHDYS010000005">
    <property type="protein sequence ID" value="MBT1071536.1"/>
    <property type="molecule type" value="Genomic_DNA"/>
</dbReference>
<gene>
    <name evidence="2" type="ORF">KJB30_07065</name>
</gene>
<sequence length="150" mass="16760">MRLANLISGILLFLALTSSREVAAGDSDLSEYLTKVGIIPVPTAGVTGNVYQRVDRLVPELKKLSQEQVILLECHYNGKIDRENDLSRAFTIAAQVEKYLREHHKLHVELWLSAHSKTDGNASALTFSVLSPSYRELDRMKAESVMAHIE</sequence>
<proteinExistence type="predicted"/>